<dbReference type="SUPFAM" id="SSF56784">
    <property type="entry name" value="HAD-like"/>
    <property type="match status" value="1"/>
</dbReference>
<dbReference type="PANTHER" id="PTHR46193">
    <property type="entry name" value="6-PHOSPHOGLUCONATE PHOSPHATASE"/>
    <property type="match status" value="1"/>
</dbReference>
<dbReference type="Gene3D" id="1.10.150.240">
    <property type="entry name" value="Putative phosphatase, domain 2"/>
    <property type="match status" value="1"/>
</dbReference>
<dbReference type="Proteomes" id="UP000198867">
    <property type="component" value="Unassembled WGS sequence"/>
</dbReference>
<proteinExistence type="inferred from homology"/>
<comment type="cofactor">
    <cofactor evidence="1">
        <name>Mg(2+)</name>
        <dbReference type="ChEBI" id="CHEBI:18420"/>
    </cofactor>
</comment>
<dbReference type="EMBL" id="FOVM01000003">
    <property type="protein sequence ID" value="SFN58007.1"/>
    <property type="molecule type" value="Genomic_DNA"/>
</dbReference>
<dbReference type="PANTHER" id="PTHR46193:SF18">
    <property type="entry name" value="HEXITOL PHOSPHATASE B"/>
    <property type="match status" value="1"/>
</dbReference>
<evidence type="ECO:0000256" key="3">
    <source>
        <dbReference type="ARBA" id="ARBA00022723"/>
    </source>
</evidence>
<gene>
    <name evidence="6" type="ORF">SAMN05216219_1212</name>
</gene>
<dbReference type="SFLD" id="SFLDG01129">
    <property type="entry name" value="C1.5:_HAD__Beta-PGM__Phosphata"/>
    <property type="match status" value="1"/>
</dbReference>
<evidence type="ECO:0000313" key="6">
    <source>
        <dbReference type="EMBL" id="SFN58007.1"/>
    </source>
</evidence>
<keyword evidence="7" id="KW-1185">Reference proteome</keyword>
<protein>
    <submittedName>
        <fullName evidence="6">Haloacid dehalogenase superfamily, subfamily IA, variant 3 with third motif having DD or ED</fullName>
    </submittedName>
</protein>
<dbReference type="SFLD" id="SFLDS00003">
    <property type="entry name" value="Haloacid_Dehalogenase"/>
    <property type="match status" value="1"/>
</dbReference>
<name>A0A1I5A6E4_9MICO</name>
<dbReference type="Pfam" id="PF13419">
    <property type="entry name" value="HAD_2"/>
    <property type="match status" value="1"/>
</dbReference>
<dbReference type="GO" id="GO:0046872">
    <property type="term" value="F:metal ion binding"/>
    <property type="evidence" value="ECO:0007669"/>
    <property type="project" value="UniProtKB-KW"/>
</dbReference>
<evidence type="ECO:0000256" key="1">
    <source>
        <dbReference type="ARBA" id="ARBA00001946"/>
    </source>
</evidence>
<dbReference type="GO" id="GO:0003824">
    <property type="term" value="F:catalytic activity"/>
    <property type="evidence" value="ECO:0007669"/>
    <property type="project" value="UniProtKB-ARBA"/>
</dbReference>
<keyword evidence="3" id="KW-0479">Metal-binding</keyword>
<comment type="similarity">
    <text evidence="2">Belongs to the HAD-like hydrolase superfamily. CbbY/CbbZ/Gph/YieH family.</text>
</comment>
<evidence type="ECO:0000313" key="7">
    <source>
        <dbReference type="Proteomes" id="UP000198867"/>
    </source>
</evidence>
<dbReference type="InterPro" id="IPR051600">
    <property type="entry name" value="Beta-PGM-like"/>
</dbReference>
<dbReference type="CDD" id="cd07505">
    <property type="entry name" value="HAD_BPGM-like"/>
    <property type="match status" value="1"/>
</dbReference>
<dbReference type="InterPro" id="IPR023198">
    <property type="entry name" value="PGP-like_dom2"/>
</dbReference>
<dbReference type="InterPro" id="IPR023214">
    <property type="entry name" value="HAD_sf"/>
</dbReference>
<reference evidence="7" key="1">
    <citation type="submission" date="2016-10" db="EMBL/GenBank/DDBJ databases">
        <authorList>
            <person name="Varghese N."/>
            <person name="Submissions S."/>
        </authorList>
    </citation>
    <scope>NUCLEOTIDE SEQUENCE [LARGE SCALE GENOMIC DNA]</scope>
    <source>
        <strain evidence="7">CGMCC 1.11101</strain>
    </source>
</reference>
<dbReference type="NCBIfam" id="TIGR01509">
    <property type="entry name" value="HAD-SF-IA-v3"/>
    <property type="match status" value="1"/>
</dbReference>
<evidence type="ECO:0000256" key="2">
    <source>
        <dbReference type="ARBA" id="ARBA00006171"/>
    </source>
</evidence>
<evidence type="ECO:0000256" key="5">
    <source>
        <dbReference type="ARBA" id="ARBA00023277"/>
    </source>
</evidence>
<dbReference type="AlphaFoldDB" id="A0A1I5A6E4"/>
<accession>A0A1I5A6E4</accession>
<dbReference type="STRING" id="995034.SAMN05216219_1212"/>
<keyword evidence="5" id="KW-0119">Carbohydrate metabolism</keyword>
<dbReference type="InterPro" id="IPR006439">
    <property type="entry name" value="HAD-SF_hydro_IA"/>
</dbReference>
<keyword evidence="4" id="KW-0460">Magnesium</keyword>
<dbReference type="InterPro" id="IPR041492">
    <property type="entry name" value="HAD_2"/>
</dbReference>
<organism evidence="6 7">
    <name type="scientific">Mycetocola miduiensis</name>
    <dbReference type="NCBI Taxonomy" id="995034"/>
    <lineage>
        <taxon>Bacteria</taxon>
        <taxon>Bacillati</taxon>
        <taxon>Actinomycetota</taxon>
        <taxon>Actinomycetes</taxon>
        <taxon>Micrococcales</taxon>
        <taxon>Microbacteriaceae</taxon>
        <taxon>Mycetocola</taxon>
    </lineage>
</organism>
<evidence type="ECO:0000256" key="4">
    <source>
        <dbReference type="ARBA" id="ARBA00022842"/>
    </source>
</evidence>
<dbReference type="RefSeq" id="WP_245762414.1">
    <property type="nucleotide sequence ID" value="NZ_FOVM01000003.1"/>
</dbReference>
<dbReference type="PRINTS" id="PR00413">
    <property type="entry name" value="HADHALOGNASE"/>
</dbReference>
<sequence length="227" mass="24374">MTTQLPAAVLWDMDGTLVDTEPYWISAETDLVESFGHTWTYEDAMTLVGSGLWESARIFQSHGVNMPEDDIVAHLTGRVRDRLATAGVPFRPGARELLKELRDLGVKTALVTMSVRAMAEQVLSHLDFVAFDVLVTGDEVDQPKPHPEPYLRAASLLGVSIEDCVAIEDSRAGLASAVASGAVSIAVPHAVTIPDAPTHTTWPTLAGRTSTDVTALFAASRSKGIPR</sequence>
<dbReference type="Gene3D" id="3.40.50.1000">
    <property type="entry name" value="HAD superfamily/HAD-like"/>
    <property type="match status" value="1"/>
</dbReference>
<dbReference type="InterPro" id="IPR036412">
    <property type="entry name" value="HAD-like_sf"/>
</dbReference>